<dbReference type="InterPro" id="IPR003838">
    <property type="entry name" value="ABC3_permease_C"/>
</dbReference>
<keyword evidence="3 6" id="KW-0812">Transmembrane</keyword>
<keyword evidence="4 6" id="KW-1133">Transmembrane helix</keyword>
<evidence type="ECO:0000256" key="6">
    <source>
        <dbReference type="SAM" id="Phobius"/>
    </source>
</evidence>
<name>A0A2P8DT93_9ACTN</name>
<dbReference type="Pfam" id="PF02687">
    <property type="entry name" value="FtsX"/>
    <property type="match status" value="1"/>
</dbReference>
<evidence type="ECO:0000259" key="7">
    <source>
        <dbReference type="Pfam" id="PF02687"/>
    </source>
</evidence>
<evidence type="ECO:0000256" key="2">
    <source>
        <dbReference type="ARBA" id="ARBA00022475"/>
    </source>
</evidence>
<dbReference type="Proteomes" id="UP000243528">
    <property type="component" value="Unassembled WGS sequence"/>
</dbReference>
<dbReference type="EMBL" id="PYGE01000016">
    <property type="protein sequence ID" value="PSL00440.1"/>
    <property type="molecule type" value="Genomic_DNA"/>
</dbReference>
<keyword evidence="9" id="KW-1185">Reference proteome</keyword>
<proteinExistence type="predicted"/>
<evidence type="ECO:0000256" key="1">
    <source>
        <dbReference type="ARBA" id="ARBA00004651"/>
    </source>
</evidence>
<evidence type="ECO:0000313" key="8">
    <source>
        <dbReference type="EMBL" id="PSL00440.1"/>
    </source>
</evidence>
<dbReference type="AlphaFoldDB" id="A0A2P8DT93"/>
<feature type="transmembrane region" description="Helical" evidence="6">
    <location>
        <begin position="96"/>
        <end position="116"/>
    </location>
</feature>
<feature type="transmembrane region" description="Helical" evidence="6">
    <location>
        <begin position="12"/>
        <end position="37"/>
    </location>
</feature>
<dbReference type="GO" id="GO:0005886">
    <property type="term" value="C:plasma membrane"/>
    <property type="evidence" value="ECO:0007669"/>
    <property type="project" value="UniProtKB-SubCell"/>
</dbReference>
<evidence type="ECO:0000256" key="4">
    <source>
        <dbReference type="ARBA" id="ARBA00022989"/>
    </source>
</evidence>
<accession>A0A2P8DT93</accession>
<sequence>MDEFELDAANQVLLVITLMLVALAAVNTIVITWTTALDARHSSALARALGVTPREVSAGLSAAQVLPALTGAVLGIPGGIGLYMAVVPDENPVPPLWWLFAVVAGTALVVAALTTVPARLGARHPVAELLRAELA</sequence>
<keyword evidence="2" id="KW-1003">Cell membrane</keyword>
<comment type="caution">
    <text evidence="8">The sequence shown here is derived from an EMBL/GenBank/DDBJ whole genome shotgun (WGS) entry which is preliminary data.</text>
</comment>
<dbReference type="RefSeq" id="WP_165358649.1">
    <property type="nucleotide sequence ID" value="NZ_PYGE01000016.1"/>
</dbReference>
<gene>
    <name evidence="8" type="ORF">CLV30_116100</name>
</gene>
<evidence type="ECO:0000256" key="5">
    <source>
        <dbReference type="ARBA" id="ARBA00023136"/>
    </source>
</evidence>
<feature type="domain" description="ABC3 transporter permease C-terminal" evidence="7">
    <location>
        <begin position="15"/>
        <end position="123"/>
    </location>
</feature>
<evidence type="ECO:0000256" key="3">
    <source>
        <dbReference type="ARBA" id="ARBA00022692"/>
    </source>
</evidence>
<organism evidence="8 9">
    <name type="scientific">Haloactinopolyspora alba</name>
    <dbReference type="NCBI Taxonomy" id="648780"/>
    <lineage>
        <taxon>Bacteria</taxon>
        <taxon>Bacillati</taxon>
        <taxon>Actinomycetota</taxon>
        <taxon>Actinomycetes</taxon>
        <taxon>Jiangellales</taxon>
        <taxon>Jiangellaceae</taxon>
        <taxon>Haloactinopolyspora</taxon>
    </lineage>
</organism>
<protein>
    <submittedName>
        <fullName evidence="8">FtsX-like permease family protein</fullName>
    </submittedName>
</protein>
<keyword evidence="5 6" id="KW-0472">Membrane</keyword>
<comment type="subcellular location">
    <subcellularLocation>
        <location evidence="1">Cell membrane</location>
        <topology evidence="1">Multi-pass membrane protein</topology>
    </subcellularLocation>
</comment>
<feature type="transmembrane region" description="Helical" evidence="6">
    <location>
        <begin position="58"/>
        <end position="84"/>
    </location>
</feature>
<reference evidence="8 9" key="1">
    <citation type="submission" date="2018-03" db="EMBL/GenBank/DDBJ databases">
        <title>Genomic Encyclopedia of Archaeal and Bacterial Type Strains, Phase II (KMG-II): from individual species to whole genera.</title>
        <authorList>
            <person name="Goeker M."/>
        </authorList>
    </citation>
    <scope>NUCLEOTIDE SEQUENCE [LARGE SCALE GENOMIC DNA]</scope>
    <source>
        <strain evidence="8 9">DSM 45211</strain>
    </source>
</reference>
<evidence type="ECO:0000313" key="9">
    <source>
        <dbReference type="Proteomes" id="UP000243528"/>
    </source>
</evidence>